<organism evidence="7 8">
    <name type="scientific">Planoprotostelium fungivorum</name>
    <dbReference type="NCBI Taxonomy" id="1890364"/>
    <lineage>
        <taxon>Eukaryota</taxon>
        <taxon>Amoebozoa</taxon>
        <taxon>Evosea</taxon>
        <taxon>Variosea</taxon>
        <taxon>Cavosteliida</taxon>
        <taxon>Cavosteliaceae</taxon>
        <taxon>Planoprotostelium</taxon>
    </lineage>
</organism>
<dbReference type="InterPro" id="IPR035979">
    <property type="entry name" value="RBD_domain_sf"/>
</dbReference>
<dbReference type="InterPro" id="IPR000504">
    <property type="entry name" value="RRM_dom"/>
</dbReference>
<name>A0A2P6N8Y9_9EUKA</name>
<dbReference type="CDD" id="cd12529">
    <property type="entry name" value="RRM2_MEI2_like"/>
    <property type="match status" value="1"/>
</dbReference>
<dbReference type="SUPFAM" id="SSF56112">
    <property type="entry name" value="Protein kinase-like (PK-like)"/>
    <property type="match status" value="1"/>
</dbReference>
<feature type="region of interest" description="Disordered" evidence="4">
    <location>
        <begin position="483"/>
        <end position="550"/>
    </location>
</feature>
<evidence type="ECO:0008006" key="9">
    <source>
        <dbReference type="Google" id="ProtNLM"/>
    </source>
</evidence>
<dbReference type="PANTHER" id="PTHR23189">
    <property type="entry name" value="RNA RECOGNITION MOTIF-CONTAINING"/>
    <property type="match status" value="1"/>
</dbReference>
<dbReference type="InterPro" id="IPR034454">
    <property type="entry name" value="MEI2-like_RRM3"/>
</dbReference>
<evidence type="ECO:0000256" key="1">
    <source>
        <dbReference type="ARBA" id="ARBA00022737"/>
    </source>
</evidence>
<evidence type="ECO:0000313" key="8">
    <source>
        <dbReference type="Proteomes" id="UP000241769"/>
    </source>
</evidence>
<dbReference type="SMART" id="SM00360">
    <property type="entry name" value="RRM"/>
    <property type="match status" value="3"/>
</dbReference>
<feature type="domain" description="Protein kinase" evidence="5">
    <location>
        <begin position="3"/>
        <end position="263"/>
    </location>
</feature>
<dbReference type="GO" id="GO:0003723">
    <property type="term" value="F:RNA binding"/>
    <property type="evidence" value="ECO:0007669"/>
    <property type="project" value="UniProtKB-UniRule"/>
</dbReference>
<evidence type="ECO:0000256" key="4">
    <source>
        <dbReference type="SAM" id="MobiDB-lite"/>
    </source>
</evidence>
<dbReference type="InParanoid" id="A0A2P6N8Y9"/>
<feature type="domain" description="RRM" evidence="6">
    <location>
        <begin position="720"/>
        <end position="793"/>
    </location>
</feature>
<dbReference type="Pfam" id="PF00069">
    <property type="entry name" value="Pkinase"/>
    <property type="match status" value="1"/>
</dbReference>
<dbReference type="Gene3D" id="3.30.70.330">
    <property type="match status" value="3"/>
</dbReference>
<dbReference type="Gene3D" id="1.10.510.10">
    <property type="entry name" value="Transferase(Phosphotransferase) domain 1"/>
    <property type="match status" value="1"/>
</dbReference>
<proteinExistence type="predicted"/>
<keyword evidence="1" id="KW-0677">Repeat</keyword>
<dbReference type="InterPro" id="IPR012677">
    <property type="entry name" value="Nucleotide-bd_a/b_plait_sf"/>
</dbReference>
<feature type="region of interest" description="Disordered" evidence="4">
    <location>
        <begin position="1"/>
        <end position="21"/>
    </location>
</feature>
<dbReference type="PROSITE" id="PS50011">
    <property type="entry name" value="PROTEIN_KINASE_DOM"/>
    <property type="match status" value="1"/>
</dbReference>
<dbReference type="Proteomes" id="UP000241769">
    <property type="component" value="Unassembled WGS sequence"/>
</dbReference>
<dbReference type="OrthoDB" id="417481at2759"/>
<keyword evidence="8" id="KW-1185">Reference proteome</keyword>
<evidence type="ECO:0000259" key="6">
    <source>
        <dbReference type="PROSITE" id="PS50102"/>
    </source>
</evidence>
<dbReference type="FunFam" id="3.30.70.330:FF:000101">
    <property type="entry name" value="Protein MEI2-like 1"/>
    <property type="match status" value="1"/>
</dbReference>
<dbReference type="Pfam" id="PF04059">
    <property type="entry name" value="RRM_2"/>
    <property type="match status" value="1"/>
</dbReference>
<dbReference type="InterPro" id="IPR008271">
    <property type="entry name" value="Ser/Thr_kinase_AS"/>
</dbReference>
<feature type="compositionally biased region" description="Basic and acidic residues" evidence="4">
    <location>
        <begin position="517"/>
        <end position="530"/>
    </location>
</feature>
<feature type="region of interest" description="Disordered" evidence="4">
    <location>
        <begin position="861"/>
        <end position="882"/>
    </location>
</feature>
<dbReference type="SMART" id="SM00220">
    <property type="entry name" value="S_TKc"/>
    <property type="match status" value="1"/>
</dbReference>
<evidence type="ECO:0000256" key="2">
    <source>
        <dbReference type="ARBA" id="ARBA00022884"/>
    </source>
</evidence>
<reference evidence="7 8" key="1">
    <citation type="journal article" date="2018" name="Genome Biol. Evol.">
        <title>Multiple Roots of Fruiting Body Formation in Amoebozoa.</title>
        <authorList>
            <person name="Hillmann F."/>
            <person name="Forbes G."/>
            <person name="Novohradska S."/>
            <person name="Ferling I."/>
            <person name="Riege K."/>
            <person name="Groth M."/>
            <person name="Westermann M."/>
            <person name="Marz M."/>
            <person name="Spaller T."/>
            <person name="Winckler T."/>
            <person name="Schaap P."/>
            <person name="Glockner G."/>
        </authorList>
    </citation>
    <scope>NUCLEOTIDE SEQUENCE [LARGE SCALE GENOMIC DNA]</scope>
    <source>
        <strain evidence="7 8">Jena</strain>
    </source>
</reference>
<feature type="region of interest" description="Disordered" evidence="4">
    <location>
        <begin position="312"/>
        <end position="377"/>
    </location>
</feature>
<evidence type="ECO:0000256" key="3">
    <source>
        <dbReference type="PROSITE-ProRule" id="PRU00176"/>
    </source>
</evidence>
<dbReference type="InterPro" id="IPR007201">
    <property type="entry name" value="Mei2-like_Rrm_C"/>
</dbReference>
<dbReference type="InterPro" id="IPR000719">
    <property type="entry name" value="Prot_kinase_dom"/>
</dbReference>
<dbReference type="GO" id="GO:0005524">
    <property type="term" value="F:ATP binding"/>
    <property type="evidence" value="ECO:0007669"/>
    <property type="project" value="InterPro"/>
</dbReference>
<dbReference type="EMBL" id="MDYQ01000149">
    <property type="protein sequence ID" value="PRP80427.1"/>
    <property type="molecule type" value="Genomic_DNA"/>
</dbReference>
<keyword evidence="2 3" id="KW-0694">RNA-binding</keyword>
<dbReference type="SUPFAM" id="SSF54928">
    <property type="entry name" value="RNA-binding domain, RBD"/>
    <property type="match status" value="2"/>
</dbReference>
<protein>
    <recommendedName>
        <fullName evidence="9">Protein kinase domain-containing protein</fullName>
    </recommendedName>
</protein>
<dbReference type="Pfam" id="PF00076">
    <property type="entry name" value="RRM_1"/>
    <property type="match status" value="2"/>
</dbReference>
<feature type="region of interest" description="Disordered" evidence="4">
    <location>
        <begin position="788"/>
        <end position="810"/>
    </location>
</feature>
<evidence type="ECO:0000259" key="5">
    <source>
        <dbReference type="PROSITE" id="PS50011"/>
    </source>
</evidence>
<dbReference type="AlphaFoldDB" id="A0A2P6N8Y9"/>
<dbReference type="PROSITE" id="PS00108">
    <property type="entry name" value="PROTEIN_KINASE_ST"/>
    <property type="match status" value="1"/>
</dbReference>
<feature type="compositionally biased region" description="Polar residues" evidence="4">
    <location>
        <begin position="336"/>
        <end position="350"/>
    </location>
</feature>
<dbReference type="PROSITE" id="PS50102">
    <property type="entry name" value="RRM"/>
    <property type="match status" value="2"/>
</dbReference>
<evidence type="ECO:0000313" key="7">
    <source>
        <dbReference type="EMBL" id="PRP80427.1"/>
    </source>
</evidence>
<accession>A0A2P6N8Y9</accession>
<comment type="caution">
    <text evidence="7">The sequence shown here is derived from an EMBL/GenBank/DDBJ whole genome shotgun (WGS) entry which is preliminary data.</text>
</comment>
<dbReference type="CDD" id="cd00180">
    <property type="entry name" value="PKc"/>
    <property type="match status" value="1"/>
</dbReference>
<sequence length="1245" mass="140254">MKFSDLRPLSNGGSGQVFSARESGSGREIVIKRVPNDQHQMCKSVERELTAYKRGRGSKGIPDFLGYHSTYLIFGRIEGLDLQQFMQQREFKPLEEHLVKRIMQSVISTVLYCHSIGVAHRDIKLENIMVSPSLDQAVLIDFGLCTLFEQTEDEKEGLVTDDYCGTVEYMAPEIVWNQPYQPSKSDVWSLGVSIFSLIYGRFPFTVADHLSTKKNPFGSFREYVTLPDSDDTSRDLKSLLCGMLRFNWEKRLSSKSVAAHPWLVNVYSRLLRPQKVPELLTNIPKATDGTTTLCRKRYIRYCNQEIDLSHSGEQQGHEGIWTNRTEVPKSPRGPPSDSTRAAPSIVSTLVTDGKPRDFRPYPNSPRSQPPNSATPSGEMTYWKEMLKEAGGKYGLGTLSPQTDAIVKSQRSQRVSPAPIGERAVGNGADFSSQLWSTSSDMVFPKPDNIKLSTALQRSFSNEHSNHSQYNLFGIHHPFNEVFTSSPPPYHESRNRSGSGSSFDATRDGRSASVTSFETRETSYDTPRENRSATPLGDHGRDRSASNASFESRSVRSASISSFDADIEHDPYEYYRSIRSPDLGMRHVTIGDQTEMFDFDNYNPDHYDPADFAGGVLDPSASPFYGEHPSGEHPSRTLFVRNINSNVEDEELFSLFEIYGNIRSMYSQCKHRGFVMISYYDIRHAKNAMRCLQGKILRRRRLDIHYSIPKENPSEKDQNQGTLVIFNLDPSTSNEELKSIFNPHGEIKEIRETPNKKHHKFIEFYDVRDAEKAMRMLNKSEVKGKKIKIEPSRPGGARKGSSDWSANEDEPNMYNPYASVTEHSDSSDVDAYFTHFSPTAERSGITPATALATPFIPSSKTPTVAVAAGDRRRSGSNPPLMERSSSLNVAAASALPFIPAPQMMPSTPLSPLVLRPRSNSGNLPLPRSAVPLNTGVVQPDRALWASPETTTRATNSIPYRANSHGYLSYSTGGMPTEPKGMEGMKAGDLKPGRSRAESLEDRSKYLLNLTRVRNGEDNRTTLMIRNIPNKYTQKMLLQTVDEHHKGCYDFFYLPIDFKNKCNVGYAFINFINPSHIVSFYNEINKKKWEKFNSEKVCELTYARIQGKVALIAHFQNSSLMVEDKKCRPIIFHSGKRLLVHQSPELESSAFEIRSMYIQQALYNNCNNHMTSSADNKLFCNIGRLSWEQRMQYSAIRDAGLLPGSKEHRIALLNCLETRRLGGLPCMVCSESDCDDLSYTPHIILHT</sequence>
<dbReference type="InterPro" id="IPR034453">
    <property type="entry name" value="MEI2-like_RRM1"/>
</dbReference>
<dbReference type="GO" id="GO:0004672">
    <property type="term" value="F:protein kinase activity"/>
    <property type="evidence" value="ECO:0007669"/>
    <property type="project" value="InterPro"/>
</dbReference>
<gene>
    <name evidence="7" type="ORF">PROFUN_11882</name>
</gene>
<dbReference type="CDD" id="cd12524">
    <property type="entry name" value="RRM1_MEI2_like"/>
    <property type="match status" value="1"/>
</dbReference>
<dbReference type="Gene3D" id="3.30.200.20">
    <property type="entry name" value="Phosphorylase Kinase, domain 1"/>
    <property type="match status" value="1"/>
</dbReference>
<dbReference type="InterPro" id="IPR011009">
    <property type="entry name" value="Kinase-like_dom_sf"/>
</dbReference>
<feature type="domain" description="RRM" evidence="6">
    <location>
        <begin position="635"/>
        <end position="708"/>
    </location>
</feature>
<feature type="compositionally biased region" description="Polar residues" evidence="4">
    <location>
        <begin position="364"/>
        <end position="377"/>
    </location>
</feature>
<dbReference type="CDD" id="cd12531">
    <property type="entry name" value="RRM3_MEI2_like"/>
    <property type="match status" value="1"/>
</dbReference>